<name>B1X3T3_PAUCH</name>
<dbReference type="InterPro" id="IPR053021">
    <property type="entry name" value="Chloroplast_ADK"/>
</dbReference>
<dbReference type="EMBL" id="CP000815">
    <property type="protein sequence ID" value="ACB42602.1"/>
    <property type="molecule type" value="Genomic_DNA"/>
</dbReference>
<gene>
    <name evidence="2" type="ordered locus">PCC_0151</name>
</gene>
<feature type="domain" description="DUF1995" evidence="1">
    <location>
        <begin position="4"/>
        <end position="208"/>
    </location>
</feature>
<accession>B1X3T3</accession>
<reference evidence="2" key="2">
    <citation type="journal article" date="2008" name="Curr. Biol.">
        <title>Chromatophore genome sequence of Paulinella sheds light on acquisition of photosynthesis by eukaryotes.</title>
        <authorList>
            <person name="Nowack E.C.M."/>
            <person name="Melkonian M."/>
            <person name="Gloeckner G."/>
        </authorList>
    </citation>
    <scope>NUCLEOTIDE SEQUENCE [LARGE SCALE GENOMIC DNA]</scope>
</reference>
<evidence type="ECO:0000259" key="1">
    <source>
        <dbReference type="Pfam" id="PF09353"/>
    </source>
</evidence>
<proteinExistence type="predicted"/>
<dbReference type="InterPro" id="IPR018962">
    <property type="entry name" value="DUF1995"/>
</dbReference>
<geneLocation type="organellar chromatophore" evidence="2"/>
<dbReference type="RefSeq" id="YP_002048812.1">
    <property type="nucleotide sequence ID" value="NC_011087.1"/>
</dbReference>
<dbReference type="PANTHER" id="PTHR35509">
    <property type="entry name" value="DOMAIN PROTEIN, PUTATIVE (DUF1995)-RELATED"/>
    <property type="match status" value="1"/>
</dbReference>
<organism evidence="2">
    <name type="scientific">Paulinella chromatophora</name>
    <dbReference type="NCBI Taxonomy" id="39717"/>
    <lineage>
        <taxon>Eukaryota</taxon>
        <taxon>Sar</taxon>
        <taxon>Rhizaria</taxon>
        <taxon>Cercozoa</taxon>
        <taxon>Imbricatea</taxon>
        <taxon>Silicofilosea</taxon>
        <taxon>Euglyphida</taxon>
        <taxon>Paulinellidae</taxon>
        <taxon>Paulinella</taxon>
    </lineage>
</organism>
<dbReference type="PANTHER" id="PTHR35509:SF1">
    <property type="entry name" value="DOMAIN PROTEIN, PUTATIVE (DUF1995)-RELATED"/>
    <property type="match status" value="1"/>
</dbReference>
<reference evidence="2" key="1">
    <citation type="submission" date="2007-08" db="EMBL/GenBank/DDBJ databases">
        <authorList>
            <person name="Gloeckner G."/>
            <person name="Nowack E."/>
            <person name="Melkonian M."/>
        </authorList>
    </citation>
    <scope>NUCLEOTIDE SEQUENCE</scope>
</reference>
<protein>
    <recommendedName>
        <fullName evidence="1">DUF1995 domain-containing protein</fullName>
    </recommendedName>
</protein>
<dbReference type="GeneID" id="6482050"/>
<keyword evidence="2" id="KW-0934">Plastid</keyword>
<evidence type="ECO:0000313" key="2">
    <source>
        <dbReference type="EMBL" id="ACB42602.1"/>
    </source>
</evidence>
<sequence length="235" mass="27272">MILPIDLRTAEEECFCTIKRVIDAKTKSHWTIDFDLEGIKIMPVALRLFRRLKYDENNLQQSTILLFSDAGSTALAQREAPDFHNEIFSFKDYLKYQQQDPNPNEILLIVSPEQSDYDLFEEICNRHRGCILLLNGKLEDIAVGIGSVARKRRRSFLSNWQPVYVLLVLRGAVLQRRFPNDWELYRQNDYGYSFLVSSQGKPDLEMLDKALNDGRVVSLDTSLQALDKYIKSFDL</sequence>
<dbReference type="Pfam" id="PF09353">
    <property type="entry name" value="DUF1995"/>
    <property type="match status" value="1"/>
</dbReference>
<dbReference type="AlphaFoldDB" id="B1X3T3"/>